<comment type="caution">
    <text evidence="2">The sequence shown here is derived from an EMBL/GenBank/DDBJ whole genome shotgun (WGS) entry which is preliminary data.</text>
</comment>
<dbReference type="Proteomes" id="UP000541558">
    <property type="component" value="Unassembled WGS sequence"/>
</dbReference>
<name>A0A8H5ARR3_9AGAR</name>
<proteinExistence type="predicted"/>
<organism evidence="2 3">
    <name type="scientific">Ephemerocybe angulata</name>
    <dbReference type="NCBI Taxonomy" id="980116"/>
    <lineage>
        <taxon>Eukaryota</taxon>
        <taxon>Fungi</taxon>
        <taxon>Dikarya</taxon>
        <taxon>Basidiomycota</taxon>
        <taxon>Agaricomycotina</taxon>
        <taxon>Agaricomycetes</taxon>
        <taxon>Agaricomycetidae</taxon>
        <taxon>Agaricales</taxon>
        <taxon>Agaricineae</taxon>
        <taxon>Psathyrellaceae</taxon>
        <taxon>Ephemerocybe</taxon>
    </lineage>
</organism>
<dbReference type="AlphaFoldDB" id="A0A8H5ARR3"/>
<evidence type="ECO:0000313" key="2">
    <source>
        <dbReference type="EMBL" id="KAF5309681.1"/>
    </source>
</evidence>
<gene>
    <name evidence="2" type="ORF">D9611_014063</name>
</gene>
<evidence type="ECO:0000256" key="1">
    <source>
        <dbReference type="SAM" id="MobiDB-lite"/>
    </source>
</evidence>
<dbReference type="EMBL" id="JAACJK010000234">
    <property type="protein sequence ID" value="KAF5309681.1"/>
    <property type="molecule type" value="Genomic_DNA"/>
</dbReference>
<feature type="region of interest" description="Disordered" evidence="1">
    <location>
        <begin position="76"/>
        <end position="101"/>
    </location>
</feature>
<protein>
    <submittedName>
        <fullName evidence="2">Uncharacterized protein</fullName>
    </submittedName>
</protein>
<sequence>MSASLLSLISRRPLDRLSTAFFSITPRSCRASRPLSAPFGACLGPSVPTNPPPSVHYSTRHEAASNIEEYACMAEKRAPRSQKSANKHAKSRVALGGGSRA</sequence>
<reference evidence="2 3" key="1">
    <citation type="journal article" date="2020" name="ISME J.">
        <title>Uncovering the hidden diversity of litter-decomposition mechanisms in mushroom-forming fungi.</title>
        <authorList>
            <person name="Floudas D."/>
            <person name="Bentzer J."/>
            <person name="Ahren D."/>
            <person name="Johansson T."/>
            <person name="Persson P."/>
            <person name="Tunlid A."/>
        </authorList>
    </citation>
    <scope>NUCLEOTIDE SEQUENCE [LARGE SCALE GENOMIC DNA]</scope>
    <source>
        <strain evidence="2 3">CBS 175.51</strain>
    </source>
</reference>
<keyword evidence="3" id="KW-1185">Reference proteome</keyword>
<accession>A0A8H5ARR3</accession>
<evidence type="ECO:0000313" key="3">
    <source>
        <dbReference type="Proteomes" id="UP000541558"/>
    </source>
</evidence>